<feature type="binding site" evidence="6">
    <location>
        <begin position="16"/>
        <end position="18"/>
    </location>
    <ligand>
        <name>FMN</name>
        <dbReference type="ChEBI" id="CHEBI:58210"/>
    </ligand>
</feature>
<evidence type="ECO:0000256" key="5">
    <source>
        <dbReference type="ARBA" id="ARBA00048542"/>
    </source>
</evidence>
<dbReference type="InterPro" id="IPR023048">
    <property type="entry name" value="NADH:quinone_OxRdtase_FMN_depd"/>
</dbReference>
<evidence type="ECO:0000259" key="7">
    <source>
        <dbReference type="Pfam" id="PF02525"/>
    </source>
</evidence>
<comment type="catalytic activity">
    <reaction evidence="6">
        <text>2 a quinone + NADH + H(+) = 2 a 1,4-benzosemiquinone + NAD(+)</text>
        <dbReference type="Rhea" id="RHEA:65952"/>
        <dbReference type="ChEBI" id="CHEBI:15378"/>
        <dbReference type="ChEBI" id="CHEBI:57540"/>
        <dbReference type="ChEBI" id="CHEBI:57945"/>
        <dbReference type="ChEBI" id="CHEBI:132124"/>
        <dbReference type="ChEBI" id="CHEBI:134225"/>
    </reaction>
</comment>
<comment type="subunit">
    <text evidence="6">Homodimer.</text>
</comment>
<dbReference type="PANTHER" id="PTHR43741">
    <property type="entry name" value="FMN-DEPENDENT NADH-AZOREDUCTASE 1"/>
    <property type="match status" value="1"/>
</dbReference>
<keyword evidence="3 6" id="KW-0560">Oxidoreductase</keyword>
<dbReference type="Gene3D" id="3.40.50.360">
    <property type="match status" value="1"/>
</dbReference>
<dbReference type="Proteomes" id="UP000448575">
    <property type="component" value="Unassembled WGS sequence"/>
</dbReference>
<evidence type="ECO:0000256" key="1">
    <source>
        <dbReference type="ARBA" id="ARBA00022630"/>
    </source>
</evidence>
<keyword evidence="4 6" id="KW-0520">NAD</keyword>
<feature type="binding site" evidence="6">
    <location>
        <begin position="94"/>
        <end position="97"/>
    </location>
    <ligand>
        <name>FMN</name>
        <dbReference type="ChEBI" id="CHEBI:58210"/>
    </ligand>
</feature>
<comment type="similarity">
    <text evidence="6">Belongs to the azoreductase type 1 family.</text>
</comment>
<dbReference type="InterPro" id="IPR050104">
    <property type="entry name" value="FMN-dep_NADH:Q_OxRdtase_AzoR1"/>
</dbReference>
<dbReference type="HAMAP" id="MF_01216">
    <property type="entry name" value="Azoreductase_type1"/>
    <property type="match status" value="1"/>
</dbReference>
<comment type="function">
    <text evidence="6">Quinone reductase that provides resistance to thiol-specific stress caused by electrophilic quinones.</text>
</comment>
<dbReference type="AlphaFoldDB" id="A0A6N9HDP1"/>
<comment type="caution">
    <text evidence="8">The sequence shown here is derived from an EMBL/GenBank/DDBJ whole genome shotgun (WGS) entry which is preliminary data.</text>
</comment>
<dbReference type="GO" id="GO:0016655">
    <property type="term" value="F:oxidoreductase activity, acting on NAD(P)H, quinone or similar compound as acceptor"/>
    <property type="evidence" value="ECO:0007669"/>
    <property type="project" value="InterPro"/>
</dbReference>
<evidence type="ECO:0000256" key="3">
    <source>
        <dbReference type="ARBA" id="ARBA00023002"/>
    </source>
</evidence>
<organism evidence="8 9">
    <name type="scientific">Pseudoduganella guangdongensis</name>
    <dbReference type="NCBI Taxonomy" id="2692179"/>
    <lineage>
        <taxon>Bacteria</taxon>
        <taxon>Pseudomonadati</taxon>
        <taxon>Pseudomonadota</taxon>
        <taxon>Betaproteobacteria</taxon>
        <taxon>Burkholderiales</taxon>
        <taxon>Oxalobacteraceae</taxon>
        <taxon>Telluria group</taxon>
        <taxon>Pseudoduganella</taxon>
    </lineage>
</organism>
<dbReference type="GO" id="GO:0009055">
    <property type="term" value="F:electron transfer activity"/>
    <property type="evidence" value="ECO:0007669"/>
    <property type="project" value="UniProtKB-UniRule"/>
</dbReference>
<dbReference type="EC" id="1.7.1.17" evidence="6"/>
<feature type="binding site" evidence="6">
    <location>
        <position position="10"/>
    </location>
    <ligand>
        <name>FMN</name>
        <dbReference type="ChEBI" id="CHEBI:58210"/>
    </ligand>
</feature>
<dbReference type="EC" id="1.6.5.-" evidence="6"/>
<feature type="domain" description="Flavodoxin-like fold" evidence="7">
    <location>
        <begin position="3"/>
        <end position="197"/>
    </location>
</feature>
<dbReference type="RefSeq" id="WP_161024171.1">
    <property type="nucleotide sequence ID" value="NZ_WWCJ01000002.1"/>
</dbReference>
<keyword evidence="9" id="KW-1185">Reference proteome</keyword>
<proteinExistence type="inferred from homology"/>
<dbReference type="InterPro" id="IPR029039">
    <property type="entry name" value="Flavoprotein-like_sf"/>
</dbReference>
<evidence type="ECO:0000313" key="8">
    <source>
        <dbReference type="EMBL" id="MYN01153.1"/>
    </source>
</evidence>
<dbReference type="InterPro" id="IPR003680">
    <property type="entry name" value="Flavodoxin_fold"/>
</dbReference>
<sequence length="217" mass="23459">MNHILVINSSVSGNASVSRLLVGDIVQRLIDINPQVHLTYRDVGQDPIPHLTTFTVAGVRAIAETEEELETRTLSDQLIAELHAADLIVIGAPMYNFSIPSALRTWFDHVLRPRVTFAYGPSGAEGLLKAKRAIVVESRGGLYSEGPSRAIDFQEPYLKQLLGFIGIADVSFIRAEKIGSGPDGRAAAVASALEQSERTIASLAQVQTITLAKREGE</sequence>
<keyword evidence="2 6" id="KW-0288">FMN</keyword>
<evidence type="ECO:0000256" key="4">
    <source>
        <dbReference type="ARBA" id="ARBA00023027"/>
    </source>
</evidence>
<comment type="function">
    <text evidence="6">Also exhibits azoreductase activity. Catalyzes the reductive cleavage of the azo bond in aromatic azo compounds to the corresponding amines.</text>
</comment>
<name>A0A6N9HDP1_9BURK</name>
<dbReference type="Pfam" id="PF02525">
    <property type="entry name" value="Flavodoxin_2"/>
    <property type="match status" value="1"/>
</dbReference>
<evidence type="ECO:0000256" key="6">
    <source>
        <dbReference type="HAMAP-Rule" id="MF_01216"/>
    </source>
</evidence>
<gene>
    <name evidence="6" type="primary">azoR</name>
    <name evidence="8" type="ORF">GTP41_03475</name>
</gene>
<comment type="catalytic activity">
    <reaction evidence="5">
        <text>N,N-dimethyl-1,4-phenylenediamine + anthranilate + 2 NAD(+) = 2-(4-dimethylaminophenyl)diazenylbenzoate + 2 NADH + 2 H(+)</text>
        <dbReference type="Rhea" id="RHEA:55872"/>
        <dbReference type="ChEBI" id="CHEBI:15378"/>
        <dbReference type="ChEBI" id="CHEBI:15783"/>
        <dbReference type="ChEBI" id="CHEBI:16567"/>
        <dbReference type="ChEBI" id="CHEBI:57540"/>
        <dbReference type="ChEBI" id="CHEBI:57945"/>
        <dbReference type="ChEBI" id="CHEBI:71579"/>
        <dbReference type="EC" id="1.7.1.17"/>
    </reaction>
    <physiologicalReaction direction="right-to-left" evidence="5">
        <dbReference type="Rhea" id="RHEA:55874"/>
    </physiologicalReaction>
</comment>
<keyword evidence="1 6" id="KW-0285">Flavoprotein</keyword>
<feature type="binding site" evidence="6">
    <location>
        <begin position="138"/>
        <end position="141"/>
    </location>
    <ligand>
        <name>FMN</name>
        <dbReference type="ChEBI" id="CHEBI:58210"/>
    </ligand>
</feature>
<comment type="cofactor">
    <cofactor evidence="6">
        <name>FMN</name>
        <dbReference type="ChEBI" id="CHEBI:58210"/>
    </cofactor>
    <text evidence="6">Binds 1 FMN per subunit.</text>
</comment>
<dbReference type="GO" id="GO:0010181">
    <property type="term" value="F:FMN binding"/>
    <property type="evidence" value="ECO:0007669"/>
    <property type="project" value="UniProtKB-UniRule"/>
</dbReference>
<evidence type="ECO:0000256" key="2">
    <source>
        <dbReference type="ARBA" id="ARBA00022643"/>
    </source>
</evidence>
<dbReference type="EMBL" id="WWCJ01000002">
    <property type="protein sequence ID" value="MYN01153.1"/>
    <property type="molecule type" value="Genomic_DNA"/>
</dbReference>
<evidence type="ECO:0000313" key="9">
    <source>
        <dbReference type="Proteomes" id="UP000448575"/>
    </source>
</evidence>
<protein>
    <recommendedName>
        <fullName evidence="6">FMN dependent NADH:quinone oxidoreductase</fullName>
        <ecNumber evidence="6">1.6.5.-</ecNumber>
    </recommendedName>
    <alternativeName>
        <fullName evidence="6">Azo-dye reductase</fullName>
    </alternativeName>
    <alternativeName>
        <fullName evidence="6">FMN-dependent NADH-azo compound oxidoreductase</fullName>
    </alternativeName>
    <alternativeName>
        <fullName evidence="6">FMN-dependent NADH-azoreductase</fullName>
        <ecNumber evidence="6">1.7.1.17</ecNumber>
    </alternativeName>
</protein>
<dbReference type="PANTHER" id="PTHR43741:SF2">
    <property type="entry name" value="FMN-DEPENDENT NADH:QUINONE OXIDOREDUCTASE"/>
    <property type="match status" value="1"/>
</dbReference>
<accession>A0A6N9HDP1</accession>
<reference evidence="8 9" key="1">
    <citation type="submission" date="2019-12" db="EMBL/GenBank/DDBJ databases">
        <title>Novel species isolated from a subtropical stream in China.</title>
        <authorList>
            <person name="Lu H."/>
        </authorList>
    </citation>
    <scope>NUCLEOTIDE SEQUENCE [LARGE SCALE GENOMIC DNA]</scope>
    <source>
        <strain evidence="8 9">DS3</strain>
    </source>
</reference>
<dbReference type="SUPFAM" id="SSF52218">
    <property type="entry name" value="Flavoproteins"/>
    <property type="match status" value="1"/>
</dbReference>
<dbReference type="GO" id="GO:0016652">
    <property type="term" value="F:oxidoreductase activity, acting on NAD(P)H as acceptor"/>
    <property type="evidence" value="ECO:0007669"/>
    <property type="project" value="UniProtKB-UniRule"/>
</dbReference>